<proteinExistence type="predicted"/>
<sequence length="109" mass="12546">MITILFGFASDKILVTIKGDKILFSSTEYGAVESTIDGLKLDYSGVIREFPDLEGDDKWKEKAIIKFKEKIKELSTEKDRADYIIYDLQKYGYVPEQIQKGGFRPKKIK</sequence>
<protein>
    <submittedName>
        <fullName evidence="1">Uncharacterized protein</fullName>
    </submittedName>
</protein>
<organism evidence="1">
    <name type="scientific">marine sediment metagenome</name>
    <dbReference type="NCBI Taxonomy" id="412755"/>
    <lineage>
        <taxon>unclassified sequences</taxon>
        <taxon>metagenomes</taxon>
        <taxon>ecological metagenomes</taxon>
    </lineage>
</organism>
<comment type="caution">
    <text evidence="1">The sequence shown here is derived from an EMBL/GenBank/DDBJ whole genome shotgun (WGS) entry which is preliminary data.</text>
</comment>
<accession>A0A0F8XJA7</accession>
<reference evidence="1" key="1">
    <citation type="journal article" date="2015" name="Nature">
        <title>Complex archaea that bridge the gap between prokaryotes and eukaryotes.</title>
        <authorList>
            <person name="Spang A."/>
            <person name="Saw J.H."/>
            <person name="Jorgensen S.L."/>
            <person name="Zaremba-Niedzwiedzka K."/>
            <person name="Martijn J."/>
            <person name="Lind A.E."/>
            <person name="van Eijk R."/>
            <person name="Schleper C."/>
            <person name="Guy L."/>
            <person name="Ettema T.J."/>
        </authorList>
    </citation>
    <scope>NUCLEOTIDE SEQUENCE</scope>
</reference>
<dbReference type="AlphaFoldDB" id="A0A0F8XJA7"/>
<dbReference type="EMBL" id="LAZR01058756">
    <property type="protein sequence ID" value="KKK69222.1"/>
    <property type="molecule type" value="Genomic_DNA"/>
</dbReference>
<evidence type="ECO:0000313" key="1">
    <source>
        <dbReference type="EMBL" id="KKK69222.1"/>
    </source>
</evidence>
<name>A0A0F8XJA7_9ZZZZ</name>
<gene>
    <name evidence="1" type="ORF">LCGC14_2936200</name>
</gene>